<evidence type="ECO:0000256" key="2">
    <source>
        <dbReference type="ARBA" id="ARBA00022475"/>
    </source>
</evidence>
<evidence type="ECO:0000256" key="11">
    <source>
        <dbReference type="SAM" id="Phobius"/>
    </source>
</evidence>
<organism evidence="13 14">
    <name type="scientific">Anopheles christyi</name>
    <dbReference type="NCBI Taxonomy" id="43041"/>
    <lineage>
        <taxon>Eukaryota</taxon>
        <taxon>Metazoa</taxon>
        <taxon>Ecdysozoa</taxon>
        <taxon>Arthropoda</taxon>
        <taxon>Hexapoda</taxon>
        <taxon>Insecta</taxon>
        <taxon>Pterygota</taxon>
        <taxon>Neoptera</taxon>
        <taxon>Endopterygota</taxon>
        <taxon>Diptera</taxon>
        <taxon>Nematocera</taxon>
        <taxon>Culicoidea</taxon>
        <taxon>Culicidae</taxon>
        <taxon>Anophelinae</taxon>
        <taxon>Anopheles</taxon>
    </lineage>
</organism>
<dbReference type="STRING" id="43041.A0A182K087"/>
<dbReference type="Proteomes" id="UP000075881">
    <property type="component" value="Unassembled WGS sequence"/>
</dbReference>
<keyword evidence="9" id="KW-0807">Transducer</keyword>
<dbReference type="InterPro" id="IPR000727">
    <property type="entry name" value="T_SNARE_dom"/>
</dbReference>
<keyword evidence="8" id="KW-0675">Receptor</keyword>
<sequence>MGQFAISFLHKFTLTVVGKSEHLEIQRLITATAKKTKLFVIIYTTLFLIICIEYSLLPFFKYIYHNAFSNNHSNYTITLPYLARFPYSTDNTTSFAVTYILILVGVYVLALTLSGFDSLFFTIAMHITTMFKILKIEIDQLGLDLSAGTGRVELQAKLKRIILKHKTNLSLIEQLEDGFSFYLMVQFLTSSIVVCVVLYELTTVFGWNEDTFKTLTYLPGAILQLFLFCWYAQNITEEARMVSDHIYNIPWYLADPTVQKTMLTFMVKAQKPTGLTASKFYMVTLQTFQRSSTANSTSEKNERKLKTQKMAEGTYEYECMRAELLGLAHPSREEFEEKQKLRQETEVEEQLTEQLKEVDLQEESMQGTSGKMDELNSILTATQQKINKFKVACGSLTSLLKLRPSTPSQEPASGSEGKSINDPLDTLDTMKDLNASSDATVAKAAAQDIGTKVTSQLDKLDSLLNKADNATYSMKHQTDQMKKIAK</sequence>
<accession>A0A182K087</accession>
<evidence type="ECO:0000256" key="8">
    <source>
        <dbReference type="ARBA" id="ARBA00023170"/>
    </source>
</evidence>
<evidence type="ECO:0000313" key="14">
    <source>
        <dbReference type="Proteomes" id="UP000075881"/>
    </source>
</evidence>
<evidence type="ECO:0000256" key="10">
    <source>
        <dbReference type="SAM" id="MobiDB-lite"/>
    </source>
</evidence>
<keyword evidence="6 11" id="KW-1133">Transmembrane helix</keyword>
<dbReference type="AlphaFoldDB" id="A0A182K087"/>
<evidence type="ECO:0000259" key="12">
    <source>
        <dbReference type="PROSITE" id="PS50192"/>
    </source>
</evidence>
<evidence type="ECO:0000256" key="6">
    <source>
        <dbReference type="ARBA" id="ARBA00022989"/>
    </source>
</evidence>
<dbReference type="PANTHER" id="PTHR21137:SF35">
    <property type="entry name" value="ODORANT RECEPTOR 19A-RELATED"/>
    <property type="match status" value="1"/>
</dbReference>
<dbReference type="GO" id="GO:0005886">
    <property type="term" value="C:plasma membrane"/>
    <property type="evidence" value="ECO:0007669"/>
    <property type="project" value="UniProtKB-SubCell"/>
</dbReference>
<feature type="region of interest" description="Disordered" evidence="10">
    <location>
        <begin position="402"/>
        <end position="429"/>
    </location>
</feature>
<dbReference type="InterPro" id="IPR004117">
    <property type="entry name" value="7tm6_olfct_rcpt"/>
</dbReference>
<proteinExistence type="predicted"/>
<comment type="subcellular location">
    <subcellularLocation>
        <location evidence="1">Cell membrane</location>
        <topology evidence="1">Multi-pass membrane protein</topology>
    </subcellularLocation>
</comment>
<evidence type="ECO:0000313" key="13">
    <source>
        <dbReference type="EnsemblMetazoa" id="ACHR004169-PA"/>
    </source>
</evidence>
<name>A0A182K087_9DIPT</name>
<keyword evidence="14" id="KW-1185">Reference proteome</keyword>
<feature type="transmembrane region" description="Helical" evidence="11">
    <location>
        <begin position="96"/>
        <end position="125"/>
    </location>
</feature>
<evidence type="ECO:0000256" key="1">
    <source>
        <dbReference type="ARBA" id="ARBA00004651"/>
    </source>
</evidence>
<dbReference type="Pfam" id="PF02949">
    <property type="entry name" value="7tm_6"/>
    <property type="match status" value="1"/>
</dbReference>
<evidence type="ECO:0000256" key="5">
    <source>
        <dbReference type="ARBA" id="ARBA00022725"/>
    </source>
</evidence>
<keyword evidence="2" id="KW-1003">Cell membrane</keyword>
<feature type="transmembrane region" description="Helical" evidence="11">
    <location>
        <begin position="214"/>
        <end position="232"/>
    </location>
</feature>
<dbReference type="PROSITE" id="PS50192">
    <property type="entry name" value="T_SNARE"/>
    <property type="match status" value="1"/>
</dbReference>
<dbReference type="PANTHER" id="PTHR21137">
    <property type="entry name" value="ODORANT RECEPTOR"/>
    <property type="match status" value="1"/>
</dbReference>
<dbReference type="GO" id="GO:0007165">
    <property type="term" value="P:signal transduction"/>
    <property type="evidence" value="ECO:0007669"/>
    <property type="project" value="UniProtKB-KW"/>
</dbReference>
<dbReference type="GO" id="GO:0005549">
    <property type="term" value="F:odorant binding"/>
    <property type="evidence" value="ECO:0007669"/>
    <property type="project" value="InterPro"/>
</dbReference>
<dbReference type="Gene3D" id="1.20.5.110">
    <property type="match status" value="1"/>
</dbReference>
<keyword evidence="5" id="KW-0552">Olfaction</keyword>
<keyword evidence="7 11" id="KW-0472">Membrane</keyword>
<feature type="domain" description="T-SNARE coiled-coil homology" evidence="12">
    <location>
        <begin position="443"/>
        <end position="484"/>
    </location>
</feature>
<evidence type="ECO:0000256" key="9">
    <source>
        <dbReference type="ARBA" id="ARBA00023224"/>
    </source>
</evidence>
<feature type="transmembrane region" description="Helical" evidence="11">
    <location>
        <begin position="179"/>
        <end position="199"/>
    </location>
</feature>
<evidence type="ECO:0000256" key="7">
    <source>
        <dbReference type="ARBA" id="ARBA00023136"/>
    </source>
</evidence>
<keyword evidence="4 11" id="KW-0812">Transmembrane</keyword>
<evidence type="ECO:0000256" key="4">
    <source>
        <dbReference type="ARBA" id="ARBA00022692"/>
    </source>
</evidence>
<dbReference type="VEuPathDB" id="VectorBase:ACHR004169"/>
<feature type="compositionally biased region" description="Polar residues" evidence="10">
    <location>
        <begin position="405"/>
        <end position="418"/>
    </location>
</feature>
<reference evidence="14" key="1">
    <citation type="submission" date="2013-03" db="EMBL/GenBank/DDBJ databases">
        <title>The Genome Sequence of Anopheles christyi ACHKN1017.</title>
        <authorList>
            <consortium name="The Broad Institute Genomics Platform"/>
            <person name="Neafsey D.E."/>
            <person name="Besansky N."/>
            <person name="Walker B."/>
            <person name="Young S.K."/>
            <person name="Zeng Q."/>
            <person name="Gargeya S."/>
            <person name="Fitzgerald M."/>
            <person name="Haas B."/>
            <person name="Abouelleil A."/>
            <person name="Allen A.W."/>
            <person name="Alvarado L."/>
            <person name="Arachchi H.M."/>
            <person name="Berlin A.M."/>
            <person name="Chapman S.B."/>
            <person name="Gainer-Dewar J."/>
            <person name="Goldberg J."/>
            <person name="Griggs A."/>
            <person name="Gujja S."/>
            <person name="Hansen M."/>
            <person name="Howarth C."/>
            <person name="Imamovic A."/>
            <person name="Ireland A."/>
            <person name="Larimer J."/>
            <person name="McCowan C."/>
            <person name="Murphy C."/>
            <person name="Pearson M."/>
            <person name="Poon T.W."/>
            <person name="Priest M."/>
            <person name="Roberts A."/>
            <person name="Saif S."/>
            <person name="Shea T."/>
            <person name="Sisk P."/>
            <person name="Sykes S."/>
            <person name="Wortman J."/>
            <person name="Nusbaum C."/>
            <person name="Birren B."/>
        </authorList>
    </citation>
    <scope>NUCLEOTIDE SEQUENCE [LARGE SCALE GENOMIC DNA]</scope>
    <source>
        <strain evidence="14">ACHKN1017</strain>
    </source>
</reference>
<dbReference type="EnsemblMetazoa" id="ACHR004169-RA">
    <property type="protein sequence ID" value="ACHR004169-PA"/>
    <property type="gene ID" value="ACHR004169"/>
</dbReference>
<evidence type="ECO:0000256" key="3">
    <source>
        <dbReference type="ARBA" id="ARBA00022606"/>
    </source>
</evidence>
<feature type="transmembrane region" description="Helical" evidence="11">
    <location>
        <begin position="38"/>
        <end position="60"/>
    </location>
</feature>
<protein>
    <recommendedName>
        <fullName evidence="12">t-SNARE coiled-coil homology domain-containing protein</fullName>
    </recommendedName>
</protein>
<reference evidence="13" key="2">
    <citation type="submission" date="2020-05" db="UniProtKB">
        <authorList>
            <consortium name="EnsemblMetazoa"/>
        </authorList>
    </citation>
    <scope>IDENTIFICATION</scope>
    <source>
        <strain evidence="13">ACHKN1017</strain>
    </source>
</reference>
<keyword evidence="3" id="KW-0716">Sensory transduction</keyword>
<dbReference type="GO" id="GO:0004984">
    <property type="term" value="F:olfactory receptor activity"/>
    <property type="evidence" value="ECO:0007669"/>
    <property type="project" value="InterPro"/>
</dbReference>